<gene>
    <name evidence="1" type="ORF">A3F55_01415</name>
</gene>
<evidence type="ECO:0008006" key="3">
    <source>
        <dbReference type="Google" id="ProtNLM"/>
    </source>
</evidence>
<dbReference type="Gene3D" id="3.40.50.300">
    <property type="entry name" value="P-loop containing nucleotide triphosphate hydrolases"/>
    <property type="match status" value="1"/>
</dbReference>
<dbReference type="Proteomes" id="UP000178091">
    <property type="component" value="Unassembled WGS sequence"/>
</dbReference>
<protein>
    <recommendedName>
        <fullName evidence="3">Dephospho-CoA kinase</fullName>
    </recommendedName>
</protein>
<dbReference type="Pfam" id="PF13238">
    <property type="entry name" value="AAA_18"/>
    <property type="match status" value="1"/>
</dbReference>
<dbReference type="PANTHER" id="PTHR41930">
    <property type="entry name" value="UPF0200 PROTEIN MJ1399"/>
    <property type="match status" value="1"/>
</dbReference>
<comment type="caution">
    <text evidence="1">The sequence shown here is derived from an EMBL/GenBank/DDBJ whole genome shotgun (WGS) entry which is preliminary data.</text>
</comment>
<evidence type="ECO:0000313" key="2">
    <source>
        <dbReference type="Proteomes" id="UP000178091"/>
    </source>
</evidence>
<accession>A0A1F4XU49</accession>
<dbReference type="PANTHER" id="PTHR41930:SF1">
    <property type="entry name" value="DEPHOSPHO-COA KINASE"/>
    <property type="match status" value="1"/>
</dbReference>
<dbReference type="SUPFAM" id="SSF52540">
    <property type="entry name" value="P-loop containing nucleoside triphosphate hydrolases"/>
    <property type="match status" value="1"/>
</dbReference>
<dbReference type="AlphaFoldDB" id="A0A1F4XU49"/>
<reference evidence="1 2" key="1">
    <citation type="journal article" date="2016" name="Nat. Commun.">
        <title>Thousands of microbial genomes shed light on interconnected biogeochemical processes in an aquifer system.</title>
        <authorList>
            <person name="Anantharaman K."/>
            <person name="Brown C.T."/>
            <person name="Hug L.A."/>
            <person name="Sharon I."/>
            <person name="Castelle C.J."/>
            <person name="Probst A.J."/>
            <person name="Thomas B.C."/>
            <person name="Singh A."/>
            <person name="Wilkins M.J."/>
            <person name="Karaoz U."/>
            <person name="Brodie E.L."/>
            <person name="Williams K.H."/>
            <person name="Hubbard S.S."/>
            <person name="Banfield J.F."/>
        </authorList>
    </citation>
    <scope>NUCLEOTIDE SEQUENCE [LARGE SCALE GENOMIC DNA]</scope>
</reference>
<dbReference type="InterPro" id="IPR027417">
    <property type="entry name" value="P-loop_NTPase"/>
</dbReference>
<evidence type="ECO:0000313" key="1">
    <source>
        <dbReference type="EMBL" id="OGC85229.1"/>
    </source>
</evidence>
<name>A0A1F4XU49_9BACT</name>
<organism evidence="1 2">
    <name type="scientific">Candidatus Adlerbacteria bacterium RIFCSPHIGHO2_12_FULL_53_18</name>
    <dbReference type="NCBI Taxonomy" id="1797242"/>
    <lineage>
        <taxon>Bacteria</taxon>
        <taxon>Candidatus Adleribacteriota</taxon>
    </lineage>
</organism>
<proteinExistence type="predicted"/>
<dbReference type="EMBL" id="MEWW01000002">
    <property type="protein sequence ID" value="OGC85229.1"/>
    <property type="molecule type" value="Genomic_DNA"/>
</dbReference>
<sequence>MIIGITGTLGAGKGTVVEYLKTKGFKHYSGRQFLYEEIDRRGMERNRDSLNAVGEELRATHGPGYLVEEQLKRAQAVGGDIVIESIRTVGEVEALRVRGALLWAVDADPKTRYERVALRGSETDKISYEKFLADEERESIAEDKGRMNLRKCIAMADVVLTNNGTQEELFAQVEAALQKYTQK</sequence>